<dbReference type="Proteomes" id="UP000308549">
    <property type="component" value="Unassembled WGS sequence"/>
</dbReference>
<dbReference type="PANTHER" id="PTHR28054:SF1">
    <property type="entry name" value="RNA POLYMERASE I-SPECIFIC TRANSCRIPTION INITIATION FACTOR RRN10"/>
    <property type="match status" value="1"/>
</dbReference>
<gene>
    <name evidence="2" type="ORF">B0A50_05094</name>
</gene>
<dbReference type="PANTHER" id="PTHR28054">
    <property type="entry name" value="RNA POLYMERASE I-SPECIFIC TRANSCRIPTION INITIATION FACTOR RRN10"/>
    <property type="match status" value="1"/>
</dbReference>
<dbReference type="OrthoDB" id="2565191at2759"/>
<dbReference type="InterPro" id="IPR022793">
    <property type="entry name" value="Rrn10"/>
</dbReference>
<sequence length="213" mass="23730">MADLEGDLDDRTVRKRRQVTVYDAVAGRAGYEGFLTAWEEQQQSKHRNRTAALPPDEVLFRRKGAPVRYEEDDVYSADRHLSAHQRLPDSDLLKAIHAYSADFYSSAFPQDMDLDMQSMDETALLAMGILLEEAAVEKLGCTGDLAFVESADSDAGPAASDGVYLHRGRWRRSVIEEPSIGRGIKHGDQRSQPKGRHRVAMRSKPGQEDGGDK</sequence>
<proteinExistence type="predicted"/>
<reference evidence="2 3" key="1">
    <citation type="submission" date="2017-03" db="EMBL/GenBank/DDBJ databases">
        <title>Genomes of endolithic fungi from Antarctica.</title>
        <authorList>
            <person name="Coleine C."/>
            <person name="Masonjones S."/>
            <person name="Stajich J.E."/>
        </authorList>
    </citation>
    <scope>NUCLEOTIDE SEQUENCE [LARGE SCALE GENOMIC DNA]</scope>
    <source>
        <strain evidence="2 3">CCFEE 6315</strain>
    </source>
</reference>
<feature type="region of interest" description="Disordered" evidence="1">
    <location>
        <begin position="177"/>
        <end position="213"/>
    </location>
</feature>
<dbReference type="AlphaFoldDB" id="A0A4U0TWU7"/>
<dbReference type="EMBL" id="NAJL01000029">
    <property type="protein sequence ID" value="TKA26315.1"/>
    <property type="molecule type" value="Genomic_DNA"/>
</dbReference>
<evidence type="ECO:0000313" key="2">
    <source>
        <dbReference type="EMBL" id="TKA26315.1"/>
    </source>
</evidence>
<comment type="caution">
    <text evidence="2">The sequence shown here is derived from an EMBL/GenBank/DDBJ whole genome shotgun (WGS) entry which is preliminary data.</text>
</comment>
<organism evidence="2 3">
    <name type="scientific">Salinomyces thailandicus</name>
    <dbReference type="NCBI Taxonomy" id="706561"/>
    <lineage>
        <taxon>Eukaryota</taxon>
        <taxon>Fungi</taxon>
        <taxon>Dikarya</taxon>
        <taxon>Ascomycota</taxon>
        <taxon>Pezizomycotina</taxon>
        <taxon>Dothideomycetes</taxon>
        <taxon>Dothideomycetidae</taxon>
        <taxon>Mycosphaerellales</taxon>
        <taxon>Teratosphaeriaceae</taxon>
        <taxon>Salinomyces</taxon>
    </lineage>
</organism>
<protein>
    <submittedName>
        <fullName evidence="2">Uncharacterized protein</fullName>
    </submittedName>
</protein>
<evidence type="ECO:0000256" key="1">
    <source>
        <dbReference type="SAM" id="MobiDB-lite"/>
    </source>
</evidence>
<evidence type="ECO:0000313" key="3">
    <source>
        <dbReference type="Proteomes" id="UP000308549"/>
    </source>
</evidence>
<name>A0A4U0TWU7_9PEZI</name>
<dbReference type="GO" id="GO:0006360">
    <property type="term" value="P:transcription by RNA polymerase I"/>
    <property type="evidence" value="ECO:0007669"/>
    <property type="project" value="InterPro"/>
</dbReference>
<accession>A0A4U0TWU7</accession>
<keyword evidence="3" id="KW-1185">Reference proteome</keyword>